<protein>
    <submittedName>
        <fullName evidence="1">Uncharacterized protein</fullName>
    </submittedName>
</protein>
<sequence>MSCCWYTGLVLNAFVLVSLLSGKTKIKNNAAAFIGSSTACNLTNTTPWPLIVRWRDQGRWAGPCAWSRGVFSLLAEQQKICLETVMEFLLDLPILSNPVILLCMNKELRDQCVLLPFQINL</sequence>
<proteinExistence type="predicted"/>
<accession>A0A9Q1IE35</accession>
<dbReference type="Proteomes" id="UP001152622">
    <property type="component" value="Chromosome 18"/>
</dbReference>
<dbReference type="AlphaFoldDB" id="A0A9Q1IE35"/>
<evidence type="ECO:0000313" key="1">
    <source>
        <dbReference type="EMBL" id="KAJ8338398.1"/>
    </source>
</evidence>
<evidence type="ECO:0000313" key="2">
    <source>
        <dbReference type="Proteomes" id="UP001152622"/>
    </source>
</evidence>
<dbReference type="EMBL" id="JAINUF010000018">
    <property type="protein sequence ID" value="KAJ8338398.1"/>
    <property type="molecule type" value="Genomic_DNA"/>
</dbReference>
<keyword evidence="2" id="KW-1185">Reference proteome</keyword>
<reference evidence="1" key="1">
    <citation type="journal article" date="2023" name="Science">
        <title>Genome structures resolve the early diversification of teleost fishes.</title>
        <authorList>
            <person name="Parey E."/>
            <person name="Louis A."/>
            <person name="Montfort J."/>
            <person name="Bouchez O."/>
            <person name="Roques C."/>
            <person name="Iampietro C."/>
            <person name="Lluch J."/>
            <person name="Castinel A."/>
            <person name="Donnadieu C."/>
            <person name="Desvignes T."/>
            <person name="Floi Bucao C."/>
            <person name="Jouanno E."/>
            <person name="Wen M."/>
            <person name="Mejri S."/>
            <person name="Dirks R."/>
            <person name="Jansen H."/>
            <person name="Henkel C."/>
            <person name="Chen W.J."/>
            <person name="Zahm M."/>
            <person name="Cabau C."/>
            <person name="Klopp C."/>
            <person name="Thompson A.W."/>
            <person name="Robinson-Rechavi M."/>
            <person name="Braasch I."/>
            <person name="Lecointre G."/>
            <person name="Bobe J."/>
            <person name="Postlethwait J.H."/>
            <person name="Berthelot C."/>
            <person name="Roest Crollius H."/>
            <person name="Guiguen Y."/>
        </authorList>
    </citation>
    <scope>NUCLEOTIDE SEQUENCE</scope>
    <source>
        <strain evidence="1">WJC10195</strain>
    </source>
</reference>
<organism evidence="1 2">
    <name type="scientific">Synaphobranchus kaupii</name>
    <name type="common">Kaup's arrowtooth eel</name>
    <dbReference type="NCBI Taxonomy" id="118154"/>
    <lineage>
        <taxon>Eukaryota</taxon>
        <taxon>Metazoa</taxon>
        <taxon>Chordata</taxon>
        <taxon>Craniata</taxon>
        <taxon>Vertebrata</taxon>
        <taxon>Euteleostomi</taxon>
        <taxon>Actinopterygii</taxon>
        <taxon>Neopterygii</taxon>
        <taxon>Teleostei</taxon>
        <taxon>Anguilliformes</taxon>
        <taxon>Synaphobranchidae</taxon>
        <taxon>Synaphobranchus</taxon>
    </lineage>
</organism>
<dbReference type="OrthoDB" id="8874870at2759"/>
<comment type="caution">
    <text evidence="1">The sequence shown here is derived from an EMBL/GenBank/DDBJ whole genome shotgun (WGS) entry which is preliminary data.</text>
</comment>
<name>A0A9Q1IE35_SYNKA</name>
<gene>
    <name evidence="1" type="ORF">SKAU_G00373640</name>
</gene>